<gene>
    <name evidence="8 10" type="primary">carA</name>
    <name evidence="10" type="ORF">ACFFFR_01555</name>
</gene>
<dbReference type="InterPro" id="IPR035686">
    <property type="entry name" value="CPSase_GATase1"/>
</dbReference>
<evidence type="ECO:0000313" key="10">
    <source>
        <dbReference type="EMBL" id="MFC0581076.1"/>
    </source>
</evidence>
<keyword evidence="5 8" id="KW-0067">ATP-binding</keyword>
<comment type="pathway">
    <text evidence="1 8">Amino-acid biosynthesis; L-arginine biosynthesis; carbamoyl phosphate from bicarbonate: step 1/1.</text>
</comment>
<feature type="binding site" evidence="8">
    <location>
        <position position="246"/>
    </location>
    <ligand>
        <name>L-glutamine</name>
        <dbReference type="ChEBI" id="CHEBI:58359"/>
    </ligand>
</feature>
<evidence type="ECO:0000256" key="6">
    <source>
        <dbReference type="ARBA" id="ARBA00022962"/>
    </source>
</evidence>
<dbReference type="EMBL" id="JBHLUB010000001">
    <property type="protein sequence ID" value="MFC0581076.1"/>
    <property type="molecule type" value="Genomic_DNA"/>
</dbReference>
<feature type="region of interest" description="CPSase" evidence="8">
    <location>
        <begin position="1"/>
        <end position="195"/>
    </location>
</feature>
<keyword evidence="3 8" id="KW-0436">Ligase</keyword>
<keyword evidence="8" id="KW-0055">Arginine biosynthesis</keyword>
<dbReference type="InterPro" id="IPR002474">
    <property type="entry name" value="CarbamoylP_synth_ssu_N"/>
</dbReference>
<keyword evidence="6 8" id="KW-0315">Glutamine amidotransferase</keyword>
<evidence type="ECO:0000256" key="3">
    <source>
        <dbReference type="ARBA" id="ARBA00022598"/>
    </source>
</evidence>
<dbReference type="Proteomes" id="UP001589862">
    <property type="component" value="Unassembled WGS sequence"/>
</dbReference>
<evidence type="ECO:0000256" key="8">
    <source>
        <dbReference type="HAMAP-Rule" id="MF_01209"/>
    </source>
</evidence>
<feature type="binding site" evidence="8">
    <location>
        <position position="275"/>
    </location>
    <ligand>
        <name>L-glutamine</name>
        <dbReference type="ChEBI" id="CHEBI:58359"/>
    </ligand>
</feature>
<dbReference type="InterPro" id="IPR017926">
    <property type="entry name" value="GATASE"/>
</dbReference>
<dbReference type="NCBIfam" id="NF009475">
    <property type="entry name" value="PRK12838.1"/>
    <property type="match status" value="1"/>
</dbReference>
<dbReference type="RefSeq" id="WP_377457624.1">
    <property type="nucleotide sequence ID" value="NZ_JBHLUB010000001.1"/>
</dbReference>
<keyword evidence="11" id="KW-1185">Reference proteome</keyword>
<proteinExistence type="inferred from homology"/>
<dbReference type="SUPFAM" id="SSF52317">
    <property type="entry name" value="Class I glutamine amidotransferase-like"/>
    <property type="match status" value="1"/>
</dbReference>
<evidence type="ECO:0000256" key="5">
    <source>
        <dbReference type="ARBA" id="ARBA00022840"/>
    </source>
</evidence>
<feature type="domain" description="Carbamoyl-phosphate synthase small subunit N-terminal" evidence="9">
    <location>
        <begin position="12"/>
        <end position="142"/>
    </location>
</feature>
<evidence type="ECO:0000256" key="4">
    <source>
        <dbReference type="ARBA" id="ARBA00022741"/>
    </source>
</evidence>
<dbReference type="InterPro" id="IPR050472">
    <property type="entry name" value="Anth_synth/Amidotransfase"/>
</dbReference>
<comment type="subunit">
    <text evidence="8">Composed of two chains; the small (or glutamine) chain promotes the hydrolysis of glutamine to ammonia, which is used by the large (or ammonia) chain to synthesize carbamoyl phosphate. Tetramer of heterodimers (alpha,beta)4.</text>
</comment>
<dbReference type="PANTHER" id="PTHR43418:SF7">
    <property type="entry name" value="CARBAMOYL-PHOSPHATE SYNTHASE SMALL CHAIN"/>
    <property type="match status" value="1"/>
</dbReference>
<comment type="catalytic activity">
    <reaction evidence="7 8">
        <text>hydrogencarbonate + L-glutamine + 2 ATP + H2O = carbamoyl phosphate + L-glutamate + 2 ADP + phosphate + 2 H(+)</text>
        <dbReference type="Rhea" id="RHEA:18633"/>
        <dbReference type="ChEBI" id="CHEBI:15377"/>
        <dbReference type="ChEBI" id="CHEBI:15378"/>
        <dbReference type="ChEBI" id="CHEBI:17544"/>
        <dbReference type="ChEBI" id="CHEBI:29985"/>
        <dbReference type="ChEBI" id="CHEBI:30616"/>
        <dbReference type="ChEBI" id="CHEBI:43474"/>
        <dbReference type="ChEBI" id="CHEBI:58228"/>
        <dbReference type="ChEBI" id="CHEBI:58359"/>
        <dbReference type="ChEBI" id="CHEBI:456216"/>
        <dbReference type="EC" id="6.3.5.5"/>
    </reaction>
</comment>
<keyword evidence="8" id="KW-0028">Amino-acid biosynthesis</keyword>
<dbReference type="Gene3D" id="3.50.30.20">
    <property type="entry name" value="Carbamoyl-phosphate synthase small subunit, N-terminal domain"/>
    <property type="match status" value="1"/>
</dbReference>
<dbReference type="SUPFAM" id="SSF52021">
    <property type="entry name" value="Carbamoyl phosphate synthetase, small subunit N-terminal domain"/>
    <property type="match status" value="1"/>
</dbReference>
<dbReference type="InterPro" id="IPR029062">
    <property type="entry name" value="Class_I_gatase-like"/>
</dbReference>
<dbReference type="SMART" id="SM01097">
    <property type="entry name" value="CPSase_sm_chain"/>
    <property type="match status" value="1"/>
</dbReference>
<evidence type="ECO:0000256" key="1">
    <source>
        <dbReference type="ARBA" id="ARBA00005077"/>
    </source>
</evidence>
<feature type="active site" evidence="8">
    <location>
        <position position="362"/>
    </location>
</feature>
<comment type="similarity">
    <text evidence="2 8">Belongs to the CarA family.</text>
</comment>
<dbReference type="PRINTS" id="PR00099">
    <property type="entry name" value="CPSGATASE"/>
</dbReference>
<evidence type="ECO:0000256" key="7">
    <source>
        <dbReference type="ARBA" id="ARBA00048816"/>
    </source>
</evidence>
<dbReference type="HAMAP" id="MF_01209">
    <property type="entry name" value="CPSase_S_chain"/>
    <property type="match status" value="1"/>
</dbReference>
<evidence type="ECO:0000259" key="9">
    <source>
        <dbReference type="SMART" id="SM01097"/>
    </source>
</evidence>
<name>A0ABV6P8Y0_9MICC</name>
<evidence type="ECO:0000313" key="11">
    <source>
        <dbReference type="Proteomes" id="UP001589862"/>
    </source>
</evidence>
<comment type="caution">
    <text evidence="10">The sequence shown here is derived from an EMBL/GenBank/DDBJ whole genome shotgun (WGS) entry which is preliminary data.</text>
</comment>
<dbReference type="Gene3D" id="3.40.50.880">
    <property type="match status" value="1"/>
</dbReference>
<dbReference type="EC" id="6.3.5.5" evidence="8"/>
<dbReference type="PROSITE" id="PS51273">
    <property type="entry name" value="GATASE_TYPE_1"/>
    <property type="match status" value="1"/>
</dbReference>
<keyword evidence="4 8" id="KW-0547">Nucleotide-binding</keyword>
<accession>A0ABV6P8Y0</accession>
<evidence type="ECO:0000256" key="2">
    <source>
        <dbReference type="ARBA" id="ARBA00007800"/>
    </source>
</evidence>
<comment type="caution">
    <text evidence="8">Lacks conserved residue(s) required for the propagation of feature annotation.</text>
</comment>
<dbReference type="GO" id="GO:0004088">
    <property type="term" value="F:carbamoyl-phosphate synthase (glutamine-hydrolyzing) activity"/>
    <property type="evidence" value="ECO:0007669"/>
    <property type="project" value="UniProtKB-EC"/>
</dbReference>
<dbReference type="PANTHER" id="PTHR43418">
    <property type="entry name" value="MULTIFUNCTIONAL TRYPTOPHAN BIOSYNTHESIS PROTEIN-RELATED"/>
    <property type="match status" value="1"/>
</dbReference>
<feature type="binding site" evidence="8">
    <location>
        <position position="319"/>
    </location>
    <ligand>
        <name>L-glutamine</name>
        <dbReference type="ChEBI" id="CHEBI:58359"/>
    </ligand>
</feature>
<comment type="function">
    <text evidence="8">Small subunit of the glutamine-dependent carbamoyl phosphate synthetase (CPSase). CPSase catalyzes the formation of carbamoyl phosphate from the ammonia moiety of glutamine, carbonate, and phosphate donated by ATP, constituting the first step of 2 biosynthetic pathways, one leading to arginine and/or urea and the other to pyrimidine nucleotides. The small subunit (glutamine amidotransferase) binds and cleaves glutamine to supply the large subunit with the substrate ammonia.</text>
</comment>
<comment type="catalytic activity">
    <reaction evidence="8">
        <text>L-glutamine + H2O = L-glutamate + NH4(+)</text>
        <dbReference type="Rhea" id="RHEA:15889"/>
        <dbReference type="ChEBI" id="CHEBI:15377"/>
        <dbReference type="ChEBI" id="CHEBI:28938"/>
        <dbReference type="ChEBI" id="CHEBI:29985"/>
        <dbReference type="ChEBI" id="CHEBI:58359"/>
    </reaction>
</comment>
<dbReference type="InterPro" id="IPR036480">
    <property type="entry name" value="CarbP_synth_ssu_N_sf"/>
</dbReference>
<dbReference type="InterPro" id="IPR006274">
    <property type="entry name" value="CarbamoylP_synth_ssu"/>
</dbReference>
<comment type="pathway">
    <text evidence="8">Pyrimidine metabolism; UMP biosynthesis via de novo pathway; (S)-dihydroorotate from bicarbonate: step 1/3.</text>
</comment>
<organism evidence="10 11">
    <name type="scientific">Micrococcoides hystricis</name>
    <dbReference type="NCBI Taxonomy" id="1572761"/>
    <lineage>
        <taxon>Bacteria</taxon>
        <taxon>Bacillati</taxon>
        <taxon>Actinomycetota</taxon>
        <taxon>Actinomycetes</taxon>
        <taxon>Micrococcales</taxon>
        <taxon>Micrococcaceae</taxon>
        <taxon>Micrococcoides</taxon>
    </lineage>
</organism>
<dbReference type="Pfam" id="PF00988">
    <property type="entry name" value="CPSase_sm_chain"/>
    <property type="match status" value="1"/>
</dbReference>
<sequence>MNTQNTSRQHRPQALLVLADGRTFAGRAFGANTTSFGEVNFNTAMSGYQEALTDPASAGTMITLTFPHIGNTGMNTEDAQSTKVWAAGLIVRELSRRPSNWRSETSLEEDLAAQGITGIEGIDTRALTHHIRDHGVMNAGIFVGEDAAAPVAELTRKVADTTVDTDAYRASAAGAQARTLTATDLGLNPDEVSGPAVKVAVLDNGVKKSDLLSLARRGAELTVLSADAGSAEVTEAGVAGVFVSDGPGTPEQLTERAETVKELIEAGLPVFGVGLGQLIIGMAAGVPTTRLAVGHHGANQPVTNTATGKVEITAQSHQYALDIPAGTSIDGVAVTYRSLNDGVVEGIELADKAVFATAFHPEGAGPLDAASNFDRFVELLTARTGN</sequence>
<dbReference type="Pfam" id="PF00117">
    <property type="entry name" value="GATase"/>
    <property type="match status" value="1"/>
</dbReference>
<dbReference type="CDD" id="cd01744">
    <property type="entry name" value="GATase1_CPSase"/>
    <property type="match status" value="1"/>
</dbReference>
<dbReference type="NCBIfam" id="TIGR01368">
    <property type="entry name" value="CPSaseIIsmall"/>
    <property type="match status" value="1"/>
</dbReference>
<feature type="binding site" evidence="8">
    <location>
        <position position="248"/>
    </location>
    <ligand>
        <name>L-glutamine</name>
        <dbReference type="ChEBI" id="CHEBI:58359"/>
    </ligand>
</feature>
<reference evidence="10 11" key="1">
    <citation type="submission" date="2024-09" db="EMBL/GenBank/DDBJ databases">
        <authorList>
            <person name="Sun Q."/>
            <person name="Mori K."/>
        </authorList>
    </citation>
    <scope>NUCLEOTIDE SEQUENCE [LARGE SCALE GENOMIC DNA]</scope>
    <source>
        <strain evidence="10 11">NCAIM B.02604</strain>
    </source>
</reference>
<keyword evidence="8" id="KW-0665">Pyrimidine biosynthesis</keyword>
<feature type="active site" evidence="8">
    <location>
        <position position="360"/>
    </location>
</feature>
<protein>
    <recommendedName>
        <fullName evidence="8">Carbamoyl phosphate synthase small chain</fullName>
        <ecNumber evidence="8">6.3.5.5</ecNumber>
    </recommendedName>
    <alternativeName>
        <fullName evidence="8">Carbamoyl phosphate synthetase glutamine chain</fullName>
    </alternativeName>
</protein>